<comment type="caution">
    <text evidence="7">The sequence shown here is derived from an EMBL/GenBank/DDBJ whole genome shotgun (WGS) entry which is preliminary data.</text>
</comment>
<evidence type="ECO:0000313" key="8">
    <source>
        <dbReference type="Proteomes" id="UP000029628"/>
    </source>
</evidence>
<dbReference type="AlphaFoldDB" id="A0A096AKY4"/>
<protein>
    <recommendedName>
        <fullName evidence="9">ATP synthase subunit I</fullName>
    </recommendedName>
</protein>
<evidence type="ECO:0008006" key="9">
    <source>
        <dbReference type="Google" id="ProtNLM"/>
    </source>
</evidence>
<feature type="transmembrane region" description="Helical" evidence="6">
    <location>
        <begin position="12"/>
        <end position="29"/>
    </location>
</feature>
<evidence type="ECO:0000313" key="7">
    <source>
        <dbReference type="EMBL" id="KGF47276.1"/>
    </source>
</evidence>
<evidence type="ECO:0000256" key="5">
    <source>
        <dbReference type="ARBA" id="ARBA00023136"/>
    </source>
</evidence>
<keyword evidence="8" id="KW-1185">Reference proteome</keyword>
<dbReference type="RefSeq" id="WP_038152573.1">
    <property type="nucleotide sequence ID" value="NZ_JRNT01000014.1"/>
</dbReference>
<dbReference type="Proteomes" id="UP000029628">
    <property type="component" value="Unassembled WGS sequence"/>
</dbReference>
<comment type="subcellular location">
    <subcellularLocation>
        <location evidence="1">Cell membrane</location>
        <topology evidence="1">Multi-pass membrane protein</topology>
    </subcellularLocation>
</comment>
<dbReference type="GO" id="GO:0005886">
    <property type="term" value="C:plasma membrane"/>
    <property type="evidence" value="ECO:0007669"/>
    <property type="project" value="UniProtKB-SubCell"/>
</dbReference>
<name>A0A096AKY4_9FIRM</name>
<feature type="transmembrane region" description="Helical" evidence="6">
    <location>
        <begin position="35"/>
        <end position="54"/>
    </location>
</feature>
<evidence type="ECO:0000256" key="4">
    <source>
        <dbReference type="ARBA" id="ARBA00022989"/>
    </source>
</evidence>
<feature type="transmembrane region" description="Helical" evidence="6">
    <location>
        <begin position="75"/>
        <end position="92"/>
    </location>
</feature>
<organism evidence="7 8">
    <name type="scientific">Veillonella montpellierensis DNF00314</name>
    <dbReference type="NCBI Taxonomy" id="1401067"/>
    <lineage>
        <taxon>Bacteria</taxon>
        <taxon>Bacillati</taxon>
        <taxon>Bacillota</taxon>
        <taxon>Negativicutes</taxon>
        <taxon>Veillonellales</taxon>
        <taxon>Veillonellaceae</taxon>
        <taxon>Veillonella</taxon>
    </lineage>
</organism>
<dbReference type="InterPro" id="IPR005598">
    <property type="entry name" value="ATP_synth_I"/>
</dbReference>
<dbReference type="EMBL" id="JRNT01000014">
    <property type="protein sequence ID" value="KGF47276.1"/>
    <property type="molecule type" value="Genomic_DNA"/>
</dbReference>
<keyword evidence="4 6" id="KW-1133">Transmembrane helix</keyword>
<keyword evidence="2" id="KW-1003">Cell membrane</keyword>
<evidence type="ECO:0000256" key="3">
    <source>
        <dbReference type="ARBA" id="ARBA00022692"/>
    </source>
</evidence>
<reference evidence="7 8" key="1">
    <citation type="submission" date="2014-07" db="EMBL/GenBank/DDBJ databases">
        <authorList>
            <person name="McCorrison J."/>
            <person name="Sanka R."/>
            <person name="Torralba M."/>
            <person name="Gillis M."/>
            <person name="Haft D.H."/>
            <person name="Methe B."/>
            <person name="Sutton G."/>
            <person name="Nelson K.E."/>
        </authorList>
    </citation>
    <scope>NUCLEOTIDE SEQUENCE [LARGE SCALE GENOMIC DNA]</scope>
    <source>
        <strain evidence="7 8">DNF00314</strain>
    </source>
</reference>
<accession>A0A096AKY4</accession>
<gene>
    <name evidence="7" type="ORF">HMPREF0872_05345</name>
</gene>
<sequence length="119" mass="13763">MREYTQFIKRVLLATIVVTLAGMTLFFMTHHMTYMAGWLWGCMIHIVYLVLLGFHMKHVQGRHTRDVVRHVRGHMGVRLVSVMALLLVGFQWPILDPIGIVLGLVVNQILSYGIYWKLS</sequence>
<keyword evidence="3 6" id="KW-0812">Transmembrane</keyword>
<evidence type="ECO:0000256" key="6">
    <source>
        <dbReference type="SAM" id="Phobius"/>
    </source>
</evidence>
<feature type="transmembrane region" description="Helical" evidence="6">
    <location>
        <begin position="98"/>
        <end position="116"/>
    </location>
</feature>
<dbReference type="Pfam" id="PF03899">
    <property type="entry name" value="ATP-synt_I"/>
    <property type="match status" value="1"/>
</dbReference>
<evidence type="ECO:0000256" key="2">
    <source>
        <dbReference type="ARBA" id="ARBA00022475"/>
    </source>
</evidence>
<proteinExistence type="predicted"/>
<keyword evidence="5 6" id="KW-0472">Membrane</keyword>
<evidence type="ECO:0000256" key="1">
    <source>
        <dbReference type="ARBA" id="ARBA00004651"/>
    </source>
</evidence>